<proteinExistence type="predicted"/>
<protein>
    <submittedName>
        <fullName evidence="2">Uncharacterized protein</fullName>
    </submittedName>
</protein>
<dbReference type="Proteomes" id="UP000762676">
    <property type="component" value="Unassembled WGS sequence"/>
</dbReference>
<sequence length="250" mass="28674">MEANNFFPLFFFYIGITLGGRQPGSLTDAAIKKLTTYYGRAILCSDTVEDMQRAIWATLHHCYSTDDNPRHQFCPVGENWWCFFKIAIAQQKFPGDHQNHVHTKLDFNRLHAHIKPVYERLSHPDLMQRCLGHKTQNANESLHNSIWSKCNKSQCHSHDRVEFSMLSGIAEFNFGPTALSHVENKVYEIAPGLSTNRLLSARSRKRLEKSKDVAKGKEKARKAKRTVAVNRRETDTRRDYGDTGYGAGQY</sequence>
<evidence type="ECO:0000256" key="1">
    <source>
        <dbReference type="SAM" id="MobiDB-lite"/>
    </source>
</evidence>
<comment type="caution">
    <text evidence="2">The sequence shown here is derived from an EMBL/GenBank/DDBJ whole genome shotgun (WGS) entry which is preliminary data.</text>
</comment>
<reference evidence="2 3" key="1">
    <citation type="journal article" date="2021" name="Elife">
        <title>Chloroplast acquisition without the gene transfer in kleptoplastic sea slugs, Plakobranchus ocellatus.</title>
        <authorList>
            <person name="Maeda T."/>
            <person name="Takahashi S."/>
            <person name="Yoshida T."/>
            <person name="Shimamura S."/>
            <person name="Takaki Y."/>
            <person name="Nagai Y."/>
            <person name="Toyoda A."/>
            <person name="Suzuki Y."/>
            <person name="Arimoto A."/>
            <person name="Ishii H."/>
            <person name="Satoh N."/>
            <person name="Nishiyama T."/>
            <person name="Hasebe M."/>
            <person name="Maruyama T."/>
            <person name="Minagawa J."/>
            <person name="Obokata J."/>
            <person name="Shigenobu S."/>
        </authorList>
    </citation>
    <scope>NUCLEOTIDE SEQUENCE [LARGE SCALE GENOMIC DNA]</scope>
</reference>
<gene>
    <name evidence="2" type="ORF">ElyMa_005870700</name>
</gene>
<feature type="compositionally biased region" description="Basic and acidic residues" evidence="1">
    <location>
        <begin position="230"/>
        <end position="241"/>
    </location>
</feature>
<feature type="region of interest" description="Disordered" evidence="1">
    <location>
        <begin position="205"/>
        <end position="250"/>
    </location>
</feature>
<evidence type="ECO:0000313" key="2">
    <source>
        <dbReference type="EMBL" id="GFR79301.1"/>
    </source>
</evidence>
<organism evidence="2 3">
    <name type="scientific">Elysia marginata</name>
    <dbReference type="NCBI Taxonomy" id="1093978"/>
    <lineage>
        <taxon>Eukaryota</taxon>
        <taxon>Metazoa</taxon>
        <taxon>Spiralia</taxon>
        <taxon>Lophotrochozoa</taxon>
        <taxon>Mollusca</taxon>
        <taxon>Gastropoda</taxon>
        <taxon>Heterobranchia</taxon>
        <taxon>Euthyneura</taxon>
        <taxon>Panpulmonata</taxon>
        <taxon>Sacoglossa</taxon>
        <taxon>Placobranchoidea</taxon>
        <taxon>Plakobranchidae</taxon>
        <taxon>Elysia</taxon>
    </lineage>
</organism>
<accession>A0AAV4G254</accession>
<evidence type="ECO:0000313" key="3">
    <source>
        <dbReference type="Proteomes" id="UP000762676"/>
    </source>
</evidence>
<name>A0AAV4G254_9GAST</name>
<keyword evidence="3" id="KW-1185">Reference proteome</keyword>
<dbReference type="EMBL" id="BMAT01011801">
    <property type="protein sequence ID" value="GFR79301.1"/>
    <property type="molecule type" value="Genomic_DNA"/>
</dbReference>
<dbReference type="AlphaFoldDB" id="A0AAV4G254"/>